<evidence type="ECO:0000313" key="1">
    <source>
        <dbReference type="EMBL" id="GFH26207.1"/>
    </source>
</evidence>
<dbReference type="Proteomes" id="UP000485058">
    <property type="component" value="Unassembled WGS sequence"/>
</dbReference>
<comment type="caution">
    <text evidence="1">The sequence shown here is derived from an EMBL/GenBank/DDBJ whole genome shotgun (WGS) entry which is preliminary data.</text>
</comment>
<accession>A0A699ZTL0</accession>
<reference evidence="1 2" key="1">
    <citation type="submission" date="2020-02" db="EMBL/GenBank/DDBJ databases">
        <title>Draft genome sequence of Haematococcus lacustris strain NIES-144.</title>
        <authorList>
            <person name="Morimoto D."/>
            <person name="Nakagawa S."/>
            <person name="Yoshida T."/>
            <person name="Sawayama S."/>
        </authorList>
    </citation>
    <scope>NUCLEOTIDE SEQUENCE [LARGE SCALE GENOMIC DNA]</scope>
    <source>
        <strain evidence="1 2">NIES-144</strain>
    </source>
</reference>
<sequence>MATLKLACMLSGGRTPVVRARRSDLKWFTIELCRPIYMHVVIERVASTQVIDGQDCAAKPGTRAREISGFG</sequence>
<organism evidence="1 2">
    <name type="scientific">Haematococcus lacustris</name>
    <name type="common">Green alga</name>
    <name type="synonym">Haematococcus pluvialis</name>
    <dbReference type="NCBI Taxonomy" id="44745"/>
    <lineage>
        <taxon>Eukaryota</taxon>
        <taxon>Viridiplantae</taxon>
        <taxon>Chlorophyta</taxon>
        <taxon>core chlorophytes</taxon>
        <taxon>Chlorophyceae</taxon>
        <taxon>CS clade</taxon>
        <taxon>Chlamydomonadales</taxon>
        <taxon>Haematococcaceae</taxon>
        <taxon>Haematococcus</taxon>
    </lineage>
</organism>
<keyword evidence="2" id="KW-1185">Reference proteome</keyword>
<protein>
    <submittedName>
        <fullName evidence="1">Uncharacterized protein</fullName>
    </submittedName>
</protein>
<gene>
    <name evidence="1" type="ORF">HaLaN_24315</name>
</gene>
<proteinExistence type="predicted"/>
<evidence type="ECO:0000313" key="2">
    <source>
        <dbReference type="Proteomes" id="UP000485058"/>
    </source>
</evidence>
<dbReference type="EMBL" id="BLLF01003056">
    <property type="protein sequence ID" value="GFH26207.1"/>
    <property type="molecule type" value="Genomic_DNA"/>
</dbReference>
<dbReference type="AlphaFoldDB" id="A0A699ZTL0"/>
<name>A0A699ZTL0_HAELA</name>